<evidence type="ECO:0000259" key="5">
    <source>
        <dbReference type="Pfam" id="PF01397"/>
    </source>
</evidence>
<proteinExistence type="predicted"/>
<feature type="domain" description="Terpene synthase metal-binding" evidence="6">
    <location>
        <begin position="254"/>
        <end position="492"/>
    </location>
</feature>
<sequence>MNRLLADHTLPVLRRSGNYKPCIHRHNNLVQSLTTEYKIERFKGRVDKLREDVVEMFNDVSEPLDQLELIDDLQRLGVAYYFDGEIKSTLEKIFEDQNNNHWEIKDLHATALKFRLLRQHGYAVSEDVLESFMENGSIKECLWDDVKGSLSLYESYYFSSEGDSLMEAAWCFTTKTLREHLDDIIDPILSIKVRHALKSPLDWRMPKLEARWYIDVYSRSNNMNPALLELAKLDFNIVQGVYQEDLKSFSRFWNELGLANRLSFARDRLVESFIWAVGMNVNPELRYSRIQLAKQVQFITYIDDIYDVYGTLDEVELFTDAIERWDINSIEQLPDYMKICFLALYNFVNEMVYKIFKEQSFDVLPHLKRTWLDLAKAYCEEARWYHSGYKPTLEEYLRNGMKSIAIQICIVQNYICSENPVRREALTFLMDMPEILSSACLLGRIIDDNGTSSHELARGDVLKAVQCHMSDTGCTEEEAHAHMKDLMRELWRRMNKYRLQNMALPLQVVDYIFDLLRATHYTYRDGDGFSVQHDGKSKILLSALIVEPIPGTTSTSTSPYPKSKLVNLIKHHVYHTSNTMMIGLKLKDRCKTTQVHALNNPSESNTTVKSNPLLTINSILSNTCEEQVKIPSLADTSEILGHGFPRTDLLEPPIEFCLKSVDFVPTIAELYRRIESSCESSKCLMFVEQYALLCSLGDSKLLRRCLQSARQHAVDPISKVVLSAWLRYERREDELVGVSGLDCVGRVLECPKAALVDGYDPNLAFDHCKCNEMCDEMLKFHCTSNGECSTSEEVENVCFCIENVDIYCVREKIANLSTPLKVMLYGLFAESRKDKIDFSYIGISADGMSAVELFSRTRRFGCSSPKVVLEVLSFANRFCCEEMKSACDVYLASFVSSLEDALVLIDYGIEEEANLLLASCLQVLLRELPTSLNNTKVMGIFCSTEARERLAVVGNASFLLYYFLSQVAIEEKTTSNVKVLLLENLRACAVERWQKALALHQLGCVLLERNEYEDAEWYFDAAAENGHVYSLAGVARIKYKQGQRFSAFEILNMLISDYGAIGWMYQERSLYSVGRKKILDLNEASKLDPTLSFPYKYRAVAMAEENEFEDAILEINKIIRFKLSPDCLELRAWFFMALKDYDSALRDTRALLTLEPDYKLFHGKMRGDHLVDLLNQLVQQWSPADCWLQLYDRWSSIDDIGSLAVIHQMLLNDPGKSLLLFRQSLLLLRLNCQKAAMRSLRLARNHSTSDYERLVYEGWILYDTGHREEALSKAEKSISIQRSFEAFFLKAYTLADTTLDPDASSYVIQLLKDALGCPSDGLRKGQALNNLGSIYVDCGKLDLAADCYINALDIKHTRAHQGLARVYYLKNEKKAAFEEMTKLIDKAPNNASAYEKRSEYGERDMANNDLSTATQLDPLRTYPYRYRAAVLMDDQREFEAVDELNKAISFKPDLQMLHLRSAFHESMGDVVTALIDCEAALCLDPNHKDTLDLYSRTRGEVNHLQK</sequence>
<dbReference type="Gene3D" id="1.25.40.10">
    <property type="entry name" value="Tetratricopeptide repeat domain"/>
    <property type="match status" value="3"/>
</dbReference>
<accession>A0A162A228</accession>
<dbReference type="InterPro" id="IPR008949">
    <property type="entry name" value="Isoprenoid_synthase_dom_sf"/>
</dbReference>
<comment type="cofactor">
    <cofactor evidence="1">
        <name>Mg(2+)</name>
        <dbReference type="ChEBI" id="CHEBI:18420"/>
    </cofactor>
</comment>
<dbReference type="Pfam" id="PF01397">
    <property type="entry name" value="Terpene_synth"/>
    <property type="match status" value="1"/>
</dbReference>
<dbReference type="InterPro" id="IPR001906">
    <property type="entry name" value="Terpene_synth_N"/>
</dbReference>
<comment type="caution">
    <text evidence="7">The sequence shown here is derived from an EMBL/GenBank/DDBJ whole genome shotgun (WGS) entry which is preliminary data.</text>
</comment>
<name>A0A162A228_DAUCS</name>
<reference evidence="7" key="1">
    <citation type="journal article" date="2016" name="Nat. Genet.">
        <title>A high-quality carrot genome assembly provides new insights into carotenoid accumulation and asterid genome evolution.</title>
        <authorList>
            <person name="Iorizzo M."/>
            <person name="Ellison S."/>
            <person name="Senalik D."/>
            <person name="Zeng P."/>
            <person name="Satapoomin P."/>
            <person name="Huang J."/>
            <person name="Bowman M."/>
            <person name="Iovene M."/>
            <person name="Sanseverino W."/>
            <person name="Cavagnaro P."/>
            <person name="Yildiz M."/>
            <person name="Macko-Podgorni A."/>
            <person name="Moranska E."/>
            <person name="Grzebelus E."/>
            <person name="Grzebelus D."/>
            <person name="Ashrafi H."/>
            <person name="Zheng Z."/>
            <person name="Cheng S."/>
            <person name="Spooner D."/>
            <person name="Van Deynze A."/>
            <person name="Simon P."/>
        </authorList>
    </citation>
    <scope>NUCLEOTIDE SEQUENCE [LARGE SCALE GENOMIC DNA]</scope>
    <source>
        <tissue evidence="7">Leaf</tissue>
    </source>
</reference>
<feature type="repeat" description="TPR" evidence="4">
    <location>
        <begin position="1325"/>
        <end position="1358"/>
    </location>
</feature>
<dbReference type="InterPro" id="IPR044814">
    <property type="entry name" value="Terpene_cyclase_plant_C1"/>
</dbReference>
<dbReference type="Gene3D" id="1.10.600.10">
    <property type="entry name" value="Farnesyl Diphosphate Synthase"/>
    <property type="match status" value="1"/>
</dbReference>
<dbReference type="Gene3D" id="1.50.10.130">
    <property type="entry name" value="Terpene synthase, N-terminal domain"/>
    <property type="match status" value="1"/>
</dbReference>
<evidence type="ECO:0000256" key="2">
    <source>
        <dbReference type="ARBA" id="ARBA00004906"/>
    </source>
</evidence>
<dbReference type="SUPFAM" id="SSF48576">
    <property type="entry name" value="Terpenoid synthases"/>
    <property type="match status" value="1"/>
</dbReference>
<dbReference type="GO" id="GO:0010333">
    <property type="term" value="F:terpene synthase activity"/>
    <property type="evidence" value="ECO:0007669"/>
    <property type="project" value="InterPro"/>
</dbReference>
<dbReference type="SMART" id="SM00028">
    <property type="entry name" value="TPR"/>
    <property type="match status" value="6"/>
</dbReference>
<comment type="pathway">
    <text evidence="2">Protein modification; protein ubiquitination.</text>
</comment>
<dbReference type="STRING" id="79200.A0A162A228"/>
<dbReference type="Pfam" id="PF13181">
    <property type="entry name" value="TPR_8"/>
    <property type="match status" value="1"/>
</dbReference>
<feature type="domain" description="Terpene synthase N-terminal" evidence="5">
    <location>
        <begin position="31"/>
        <end position="197"/>
    </location>
</feature>
<dbReference type="Pfam" id="PF03936">
    <property type="entry name" value="Terpene_synth_C"/>
    <property type="match status" value="1"/>
</dbReference>
<dbReference type="InterPro" id="IPR036965">
    <property type="entry name" value="Terpene_synth_N_sf"/>
</dbReference>
<keyword evidence="3" id="KW-0479">Metal-binding</keyword>
<dbReference type="SUPFAM" id="SSF48452">
    <property type="entry name" value="TPR-like"/>
    <property type="match status" value="2"/>
</dbReference>
<evidence type="ECO:0000313" key="7">
    <source>
        <dbReference type="EMBL" id="KZM94972.1"/>
    </source>
</evidence>
<dbReference type="InterPro" id="IPR044631">
    <property type="entry name" value="ETO1-like"/>
</dbReference>
<dbReference type="InterPro" id="IPR034741">
    <property type="entry name" value="Terpene_cyclase-like_1_C"/>
</dbReference>
<evidence type="ECO:0000259" key="6">
    <source>
        <dbReference type="Pfam" id="PF03936"/>
    </source>
</evidence>
<dbReference type="InterPro" id="IPR008930">
    <property type="entry name" value="Terpenoid_cyclase/PrenylTrfase"/>
</dbReference>
<dbReference type="EMBL" id="LNRQ01000005">
    <property type="protein sequence ID" value="KZM94972.1"/>
    <property type="molecule type" value="Genomic_DNA"/>
</dbReference>
<dbReference type="InterPro" id="IPR005630">
    <property type="entry name" value="Terpene_synthase_metal-bd"/>
</dbReference>
<dbReference type="PROSITE" id="PS50005">
    <property type="entry name" value="TPR"/>
    <property type="match status" value="1"/>
</dbReference>
<dbReference type="SFLD" id="SFLDG01019">
    <property type="entry name" value="Terpene_Cyclase_Like_1_C_Termi"/>
    <property type="match status" value="1"/>
</dbReference>
<protein>
    <submittedName>
        <fullName evidence="7">Terpene synthase like-13</fullName>
    </submittedName>
</protein>
<evidence type="ECO:0000256" key="3">
    <source>
        <dbReference type="ARBA" id="ARBA00022723"/>
    </source>
</evidence>
<dbReference type="InterPro" id="IPR019734">
    <property type="entry name" value="TPR_rpt"/>
</dbReference>
<dbReference type="FunFam" id="1.10.600.10:FF:000007">
    <property type="entry name" value="Isoprene synthase, chloroplastic"/>
    <property type="match status" value="1"/>
</dbReference>
<dbReference type="FunFam" id="1.50.10.130:FF:000001">
    <property type="entry name" value="Isoprene synthase, chloroplastic"/>
    <property type="match status" value="1"/>
</dbReference>
<dbReference type="InterPro" id="IPR011333">
    <property type="entry name" value="SKP1/BTB/POZ_sf"/>
</dbReference>
<organism evidence="7">
    <name type="scientific">Daucus carota subsp. sativus</name>
    <name type="common">Carrot</name>
    <dbReference type="NCBI Taxonomy" id="79200"/>
    <lineage>
        <taxon>Eukaryota</taxon>
        <taxon>Viridiplantae</taxon>
        <taxon>Streptophyta</taxon>
        <taxon>Embryophyta</taxon>
        <taxon>Tracheophyta</taxon>
        <taxon>Spermatophyta</taxon>
        <taxon>Magnoliopsida</taxon>
        <taxon>eudicotyledons</taxon>
        <taxon>Gunneridae</taxon>
        <taxon>Pentapetalae</taxon>
        <taxon>asterids</taxon>
        <taxon>campanulids</taxon>
        <taxon>Apiales</taxon>
        <taxon>Apiaceae</taxon>
        <taxon>Apioideae</taxon>
        <taxon>Scandiceae</taxon>
        <taxon>Daucinae</taxon>
        <taxon>Daucus</taxon>
        <taxon>Daucus sect. Daucus</taxon>
    </lineage>
</organism>
<dbReference type="InterPro" id="IPR011990">
    <property type="entry name" value="TPR-like_helical_dom_sf"/>
</dbReference>
<evidence type="ECO:0000256" key="1">
    <source>
        <dbReference type="ARBA" id="ARBA00001946"/>
    </source>
</evidence>
<evidence type="ECO:0000256" key="4">
    <source>
        <dbReference type="PROSITE-ProRule" id="PRU00339"/>
    </source>
</evidence>
<dbReference type="SUPFAM" id="SSF48239">
    <property type="entry name" value="Terpenoid cyclases/Protein prenyltransferases"/>
    <property type="match status" value="1"/>
</dbReference>
<gene>
    <name evidence="7" type="ORF">DCAR_018214</name>
</gene>
<dbReference type="SFLD" id="SFLDS00005">
    <property type="entry name" value="Isoprenoid_Synthase_Type_I"/>
    <property type="match status" value="1"/>
</dbReference>
<keyword evidence="4" id="KW-0802">TPR repeat</keyword>
<dbReference type="GO" id="GO:0000287">
    <property type="term" value="F:magnesium ion binding"/>
    <property type="evidence" value="ECO:0007669"/>
    <property type="project" value="InterPro"/>
</dbReference>
<dbReference type="PANTHER" id="PTHR44203">
    <property type="entry name" value="ETO1-RELATED"/>
    <property type="match status" value="1"/>
</dbReference>
<dbReference type="GO" id="GO:0010105">
    <property type="term" value="P:negative regulation of ethylene-activated signaling pathway"/>
    <property type="evidence" value="ECO:0007669"/>
    <property type="project" value="InterPro"/>
</dbReference>
<dbReference type="Gramene" id="KZM94972">
    <property type="protein sequence ID" value="KZM94972"/>
    <property type="gene ID" value="DCAR_018214"/>
</dbReference>
<dbReference type="CDD" id="cd00684">
    <property type="entry name" value="Terpene_cyclase_plant_C1"/>
    <property type="match status" value="1"/>
</dbReference>
<dbReference type="Gene3D" id="3.30.710.10">
    <property type="entry name" value="Potassium Channel Kv1.1, Chain A"/>
    <property type="match status" value="1"/>
</dbReference>
<dbReference type="GO" id="GO:0016102">
    <property type="term" value="P:diterpenoid biosynthetic process"/>
    <property type="evidence" value="ECO:0007669"/>
    <property type="project" value="InterPro"/>
</dbReference>
<dbReference type="PANTHER" id="PTHR44203:SF3">
    <property type="entry name" value="ETO1-LIKE PROTEIN 2"/>
    <property type="match status" value="1"/>
</dbReference>